<comment type="caution">
    <text evidence="1">The sequence shown here is derived from an EMBL/GenBank/DDBJ whole genome shotgun (WGS) entry which is preliminary data.</text>
</comment>
<proteinExistence type="predicted"/>
<keyword evidence="2" id="KW-1185">Reference proteome</keyword>
<name>A0AAE1D394_9GAST</name>
<organism evidence="1 2">
    <name type="scientific">Elysia crispata</name>
    <name type="common">lettuce slug</name>
    <dbReference type="NCBI Taxonomy" id="231223"/>
    <lineage>
        <taxon>Eukaryota</taxon>
        <taxon>Metazoa</taxon>
        <taxon>Spiralia</taxon>
        <taxon>Lophotrochozoa</taxon>
        <taxon>Mollusca</taxon>
        <taxon>Gastropoda</taxon>
        <taxon>Heterobranchia</taxon>
        <taxon>Euthyneura</taxon>
        <taxon>Panpulmonata</taxon>
        <taxon>Sacoglossa</taxon>
        <taxon>Placobranchoidea</taxon>
        <taxon>Plakobranchidae</taxon>
        <taxon>Elysia</taxon>
    </lineage>
</organism>
<dbReference type="Proteomes" id="UP001283361">
    <property type="component" value="Unassembled WGS sequence"/>
</dbReference>
<protein>
    <submittedName>
        <fullName evidence="1">Uncharacterized protein</fullName>
    </submittedName>
</protein>
<dbReference type="AlphaFoldDB" id="A0AAE1D394"/>
<accession>A0AAE1D394</accession>
<gene>
    <name evidence="1" type="ORF">RRG08_014635</name>
</gene>
<evidence type="ECO:0000313" key="1">
    <source>
        <dbReference type="EMBL" id="KAK3755669.1"/>
    </source>
</evidence>
<dbReference type="EMBL" id="JAWDGP010005592">
    <property type="protein sequence ID" value="KAK3755669.1"/>
    <property type="molecule type" value="Genomic_DNA"/>
</dbReference>
<sequence length="99" mass="11311">MRPGNENPSPETYATEKYERSKFLSVVWVFGWQIWSKHWEIILGDNTRGVLSGLGDYHWEIILGDNTRGVLSGLGDYHWEIILGDNTRGVLSGLGDYLR</sequence>
<reference evidence="1" key="1">
    <citation type="journal article" date="2023" name="G3 (Bethesda)">
        <title>A reference genome for the long-term kleptoplast-retaining sea slug Elysia crispata morphotype clarki.</title>
        <authorList>
            <person name="Eastman K.E."/>
            <person name="Pendleton A.L."/>
            <person name="Shaikh M.A."/>
            <person name="Suttiyut T."/>
            <person name="Ogas R."/>
            <person name="Tomko P."/>
            <person name="Gavelis G."/>
            <person name="Widhalm J.R."/>
            <person name="Wisecaver J.H."/>
        </authorList>
    </citation>
    <scope>NUCLEOTIDE SEQUENCE</scope>
    <source>
        <strain evidence="1">ECLA1</strain>
    </source>
</reference>
<evidence type="ECO:0000313" key="2">
    <source>
        <dbReference type="Proteomes" id="UP001283361"/>
    </source>
</evidence>